<feature type="domain" description="HTH cro/C1-type" evidence="1">
    <location>
        <begin position="11"/>
        <end position="65"/>
    </location>
</feature>
<dbReference type="OrthoDB" id="3213425at2"/>
<sequence>MGEDFSTGPALRAAREAAHIGLREFARRTHWSAAYLSQIERGQRPVSDEISQAYRRLLRPAPDSSIPSSNPLRVAHEWLVADPRRDERMMSGRQVGAGLAAEMERRVMELRRLDDVVGGAALHPVVRCDLDAARCVVRDGRHSTQTRRRLLRVVGELSQLAGWVYSDAGRYAEAQNAYLEGVTAADEAGDRPLAGQLLSTLAYQMSNTGEPRDALLLARTALRGTSSDAPPAVRALLGERVAWAAAKAGDSEGCRRALDAVDDEYDSRSPGDDEPDWVYWLNRDEIDVMRARCAVQLGNATEAEALLTPVIDRYPASRKREATLYRSWLAEAYARGGQTAAAREALETIRADAADLNSVRLHRRVDEVECILGYRAG</sequence>
<reference evidence="2 3" key="1">
    <citation type="submission" date="2019-05" db="EMBL/GenBank/DDBJ databases">
        <title>Genomes sequences of two Nocardia cyriacigeorgica environmental isolates, type strains Nocardia asteroides ATCC 19247 and Nocardia cyriacigeorgica DSM 44484.</title>
        <authorList>
            <person name="Vautrin F."/>
            <person name="Bergeron E."/>
            <person name="Dubost A."/>
            <person name="Abrouk D."/>
            <person name="Rodriguez Nava V."/>
            <person name="Pujic P."/>
        </authorList>
    </citation>
    <scope>NUCLEOTIDE SEQUENCE [LARGE SCALE GENOMIC DNA]</scope>
    <source>
        <strain evidence="2 3">EML 1456</strain>
    </source>
</reference>
<dbReference type="SUPFAM" id="SSF48452">
    <property type="entry name" value="TPR-like"/>
    <property type="match status" value="1"/>
</dbReference>
<name>A0A5R8P9C8_9NOCA</name>
<organism evidence="2 3">
    <name type="scientific">Nocardia cyriacigeorgica</name>
    <dbReference type="NCBI Taxonomy" id="135487"/>
    <lineage>
        <taxon>Bacteria</taxon>
        <taxon>Bacillati</taxon>
        <taxon>Actinomycetota</taxon>
        <taxon>Actinomycetes</taxon>
        <taxon>Mycobacteriales</taxon>
        <taxon>Nocardiaceae</taxon>
        <taxon>Nocardia</taxon>
    </lineage>
</organism>
<dbReference type="InterPro" id="IPR001387">
    <property type="entry name" value="Cro/C1-type_HTH"/>
</dbReference>
<accession>A0A5R8P9C8</accession>
<dbReference type="EMBL" id="VBUU01000036">
    <property type="protein sequence ID" value="TLF98234.1"/>
    <property type="molecule type" value="Genomic_DNA"/>
</dbReference>
<comment type="caution">
    <text evidence="2">The sequence shown here is derived from an EMBL/GenBank/DDBJ whole genome shotgun (WGS) entry which is preliminary data.</text>
</comment>
<protein>
    <submittedName>
        <fullName evidence="2">Helix-turn-helix transcriptional regulator</fullName>
    </submittedName>
</protein>
<evidence type="ECO:0000259" key="1">
    <source>
        <dbReference type="PROSITE" id="PS50943"/>
    </source>
</evidence>
<dbReference type="InterPro" id="IPR019734">
    <property type="entry name" value="TPR_rpt"/>
</dbReference>
<dbReference type="Gene3D" id="1.25.40.10">
    <property type="entry name" value="Tetratricopeptide repeat domain"/>
    <property type="match status" value="2"/>
</dbReference>
<dbReference type="GO" id="GO:0003677">
    <property type="term" value="F:DNA binding"/>
    <property type="evidence" value="ECO:0007669"/>
    <property type="project" value="InterPro"/>
</dbReference>
<dbReference type="SMART" id="SM00530">
    <property type="entry name" value="HTH_XRE"/>
    <property type="match status" value="1"/>
</dbReference>
<dbReference type="InterPro" id="IPR011990">
    <property type="entry name" value="TPR-like_helical_dom_sf"/>
</dbReference>
<dbReference type="PROSITE" id="PS50943">
    <property type="entry name" value="HTH_CROC1"/>
    <property type="match status" value="1"/>
</dbReference>
<dbReference type="AlphaFoldDB" id="A0A5R8P9C8"/>
<dbReference type="Proteomes" id="UP000308349">
    <property type="component" value="Unassembled WGS sequence"/>
</dbReference>
<dbReference type="SUPFAM" id="SSF47413">
    <property type="entry name" value="lambda repressor-like DNA-binding domains"/>
    <property type="match status" value="1"/>
</dbReference>
<evidence type="ECO:0000313" key="2">
    <source>
        <dbReference type="EMBL" id="TLF98234.1"/>
    </source>
</evidence>
<dbReference type="InterPro" id="IPR010982">
    <property type="entry name" value="Lambda_DNA-bd_dom_sf"/>
</dbReference>
<dbReference type="CDD" id="cd00093">
    <property type="entry name" value="HTH_XRE"/>
    <property type="match status" value="1"/>
</dbReference>
<evidence type="ECO:0000313" key="3">
    <source>
        <dbReference type="Proteomes" id="UP000308349"/>
    </source>
</evidence>
<proteinExistence type="predicted"/>
<dbReference type="Pfam" id="PF13174">
    <property type="entry name" value="TPR_6"/>
    <property type="match status" value="1"/>
</dbReference>
<dbReference type="Pfam" id="PF13560">
    <property type="entry name" value="HTH_31"/>
    <property type="match status" value="1"/>
</dbReference>
<gene>
    <name evidence="2" type="ORF">FEK35_25990</name>
</gene>
<dbReference type="Gene3D" id="1.10.260.40">
    <property type="entry name" value="lambda repressor-like DNA-binding domains"/>
    <property type="match status" value="1"/>
</dbReference>